<keyword evidence="1" id="KW-0732">Signal</keyword>
<name>A0A0F7W148_STRLW</name>
<dbReference type="RefSeq" id="WP_029385180.1">
    <property type="nucleotide sequence ID" value="NZ_AZSD01000272.1"/>
</dbReference>
<evidence type="ECO:0000313" key="4">
    <source>
        <dbReference type="Proteomes" id="UP000035016"/>
    </source>
</evidence>
<dbReference type="Pfam" id="PF14016">
    <property type="entry name" value="DUF4232"/>
    <property type="match status" value="1"/>
</dbReference>
<feature type="chain" id="PRO_5039164492" description="DUF4232 domain-containing protein" evidence="1">
    <location>
        <begin position="22"/>
        <end position="178"/>
    </location>
</feature>
<evidence type="ECO:0000256" key="1">
    <source>
        <dbReference type="SAM" id="SignalP"/>
    </source>
</evidence>
<dbReference type="EMBL" id="LN831790">
    <property type="protein sequence ID" value="CQR62711.1"/>
    <property type="molecule type" value="Genomic_DNA"/>
</dbReference>
<feature type="signal peptide" evidence="1">
    <location>
        <begin position="1"/>
        <end position="21"/>
    </location>
</feature>
<dbReference type="InterPro" id="IPR025326">
    <property type="entry name" value="DUF4232"/>
</dbReference>
<gene>
    <name evidence="3" type="primary">sle_32500</name>
</gene>
<organism evidence="3 4">
    <name type="scientific">Streptomyces leeuwenhoekii</name>
    <dbReference type="NCBI Taxonomy" id="1437453"/>
    <lineage>
        <taxon>Bacteria</taxon>
        <taxon>Bacillati</taxon>
        <taxon>Actinomycetota</taxon>
        <taxon>Actinomycetes</taxon>
        <taxon>Kitasatosporales</taxon>
        <taxon>Streptomycetaceae</taxon>
        <taxon>Streptomyces</taxon>
    </lineage>
</organism>
<evidence type="ECO:0000313" key="3">
    <source>
        <dbReference type="EMBL" id="CQR62711.1"/>
    </source>
</evidence>
<sequence>MRASASTAAAFAFAAALALTACDDGGDSVTEDRETGRSGAACRLDGVAVDAVASAAPAAGDTGTVSFTVTNRGAACALDGLPAVNLVAGGTSVKVPADAAAPDRKLTLAEGTAVSFTLTYVRGEADGGRGLAVTTARVTLPGAADTRDFPWSYGDVSLKDGGDGVPDATVGPFQQAGD</sequence>
<dbReference type="PROSITE" id="PS51257">
    <property type="entry name" value="PROKAR_LIPOPROTEIN"/>
    <property type="match status" value="1"/>
</dbReference>
<protein>
    <recommendedName>
        <fullName evidence="2">DUF4232 domain-containing protein</fullName>
    </recommendedName>
</protein>
<dbReference type="AlphaFoldDB" id="A0A0F7W148"/>
<evidence type="ECO:0000259" key="2">
    <source>
        <dbReference type="Pfam" id="PF14016"/>
    </source>
</evidence>
<dbReference type="Proteomes" id="UP000035016">
    <property type="component" value="Chromosome Chromosome"/>
</dbReference>
<reference evidence="3 4" key="1">
    <citation type="submission" date="2015-02" db="EMBL/GenBank/DDBJ databases">
        <authorList>
            <person name="Gomez-Escribano P.J."/>
        </authorList>
    </citation>
    <scope>NUCLEOTIDE SEQUENCE [LARGE SCALE GENOMIC DNA]</scope>
    <source>
        <strain evidence="4">C34 (DSM 42122 / NRRL B-24963)</strain>
    </source>
</reference>
<accession>A0A0F7W148</accession>
<proteinExistence type="predicted"/>
<feature type="domain" description="DUF4232" evidence="2">
    <location>
        <begin position="42"/>
        <end position="174"/>
    </location>
</feature>
<dbReference type="KEGG" id="sle:sle_32500"/>